<comment type="caution">
    <text evidence="9">The sequence shown here is derived from an EMBL/GenBank/DDBJ whole genome shotgun (WGS) entry which is preliminary data.</text>
</comment>
<dbReference type="AlphaFoldDB" id="A0A3E2GYF1"/>
<dbReference type="OMA" id="GLAHWMT"/>
<dbReference type="STRING" id="5539.A0A3E2GYF1"/>
<proteinExistence type="inferred from homology"/>
<sequence>MASSGCWKCLTRPSVSATSPLTRAALPSLLRGTIAAPFSTTASAAKNPLAGKAKKGTAAPPVRGTKTLRIKKKVPAKSTGRPPASGERKAMRKRIVLSNTNALEVQGLVDLDEKIMVDDSFIGRVVGIPGAVVDQLRTVEAFKTTQGWELFRRPAFLVRKESVEVSRLLEQSGGNKTTAKVVLDGSRGTGKSLMLLHAMATAFIKGWVVINIPEAQELTTAVTDYAPIDGTNPVLYSQNTYTANLLSQISKSNSAVLSGLEITQQHTLPIPIPPKTTLARLAELGARDPELSWPIFKALWSELTAPGRPPLLMTLDSLNHIMRDSDYRSPEFELIHAHDLALINHFVRYFSGNTQLPNGGAFMGAMSKSHAPTSKALELAISQKADVQDGKQVRAKDPFTKYDDRAFNSMQAVDLIRLKGLSKDEARGLMEYWAASGVLRSRIDERTVTEKWALSGNGVVGEIERGVLRMRI</sequence>
<dbReference type="GO" id="GO:0005763">
    <property type="term" value="C:mitochondrial small ribosomal subunit"/>
    <property type="evidence" value="ECO:0007669"/>
    <property type="project" value="TreeGrafter"/>
</dbReference>
<evidence type="ECO:0000313" key="9">
    <source>
        <dbReference type="EMBL" id="RFU26174.1"/>
    </source>
</evidence>
<reference evidence="9 10" key="1">
    <citation type="submission" date="2018-05" db="EMBL/GenBank/DDBJ databases">
        <title>Draft genome sequence of Scytalidium lignicola DSM 105466, a ubiquitous saprotrophic fungus.</title>
        <authorList>
            <person name="Buettner E."/>
            <person name="Gebauer A.M."/>
            <person name="Hofrichter M."/>
            <person name="Liers C."/>
            <person name="Kellner H."/>
        </authorList>
    </citation>
    <scope>NUCLEOTIDE SEQUENCE [LARGE SCALE GENOMIC DNA]</scope>
    <source>
        <strain evidence="9 10">DSM 105466</strain>
    </source>
</reference>
<accession>A0A3E2GYF1</accession>
<dbReference type="GO" id="GO:0003735">
    <property type="term" value="F:structural constituent of ribosome"/>
    <property type="evidence" value="ECO:0007669"/>
    <property type="project" value="TreeGrafter"/>
</dbReference>
<evidence type="ECO:0000313" key="10">
    <source>
        <dbReference type="Proteomes" id="UP000258309"/>
    </source>
</evidence>
<feature type="non-terminal residue" evidence="9">
    <location>
        <position position="472"/>
    </location>
</feature>
<evidence type="ECO:0000256" key="3">
    <source>
        <dbReference type="ARBA" id="ARBA00022946"/>
    </source>
</evidence>
<evidence type="ECO:0000256" key="6">
    <source>
        <dbReference type="ARBA" id="ARBA00023274"/>
    </source>
</evidence>
<protein>
    <recommendedName>
        <fullName evidence="7">Small ribosomal subunit protein mS29</fullName>
    </recommendedName>
</protein>
<dbReference type="EMBL" id="NCSJ02000280">
    <property type="protein sequence ID" value="RFU26174.1"/>
    <property type="molecule type" value="Genomic_DNA"/>
</dbReference>
<dbReference type="PANTHER" id="PTHR12810:SF0">
    <property type="entry name" value="SMALL RIBOSOMAL SUBUNIT PROTEIN MS29"/>
    <property type="match status" value="1"/>
</dbReference>
<dbReference type="InterPro" id="IPR019368">
    <property type="entry name" value="Ribosomal_mS29"/>
</dbReference>
<organism evidence="9 10">
    <name type="scientific">Scytalidium lignicola</name>
    <name type="common">Hyphomycete</name>
    <dbReference type="NCBI Taxonomy" id="5539"/>
    <lineage>
        <taxon>Eukaryota</taxon>
        <taxon>Fungi</taxon>
        <taxon>Dikarya</taxon>
        <taxon>Ascomycota</taxon>
        <taxon>Pezizomycotina</taxon>
        <taxon>Leotiomycetes</taxon>
        <taxon>Leotiomycetes incertae sedis</taxon>
        <taxon>Scytalidium</taxon>
    </lineage>
</organism>
<evidence type="ECO:0000256" key="7">
    <source>
        <dbReference type="ARBA" id="ARBA00035140"/>
    </source>
</evidence>
<name>A0A3E2GYF1_SCYLI</name>
<feature type="non-terminal residue" evidence="9">
    <location>
        <position position="1"/>
    </location>
</feature>
<dbReference type="OrthoDB" id="274828at2759"/>
<evidence type="ECO:0000256" key="8">
    <source>
        <dbReference type="SAM" id="MobiDB-lite"/>
    </source>
</evidence>
<keyword evidence="4" id="KW-0689">Ribosomal protein</keyword>
<keyword evidence="6" id="KW-0687">Ribonucleoprotein</keyword>
<dbReference type="Proteomes" id="UP000258309">
    <property type="component" value="Unassembled WGS sequence"/>
</dbReference>
<evidence type="ECO:0000256" key="2">
    <source>
        <dbReference type="ARBA" id="ARBA00009863"/>
    </source>
</evidence>
<comment type="subcellular location">
    <subcellularLocation>
        <location evidence="1">Mitochondrion</location>
    </subcellularLocation>
</comment>
<dbReference type="PANTHER" id="PTHR12810">
    <property type="entry name" value="MITOCHONDRIAL 28S RIBOSOMAL PROTEIN S29"/>
    <property type="match status" value="1"/>
</dbReference>
<keyword evidence="3" id="KW-0809">Transit peptide</keyword>
<dbReference type="Pfam" id="PF10236">
    <property type="entry name" value="DAP3"/>
    <property type="match status" value="1"/>
</dbReference>
<evidence type="ECO:0000256" key="4">
    <source>
        <dbReference type="ARBA" id="ARBA00022980"/>
    </source>
</evidence>
<keyword evidence="10" id="KW-1185">Reference proteome</keyword>
<comment type="similarity">
    <text evidence="2">Belongs to the mitochondrion-specific ribosomal protein mS29 family.</text>
</comment>
<keyword evidence="5" id="KW-0496">Mitochondrion</keyword>
<feature type="region of interest" description="Disordered" evidence="8">
    <location>
        <begin position="47"/>
        <end position="90"/>
    </location>
</feature>
<evidence type="ECO:0000256" key="5">
    <source>
        <dbReference type="ARBA" id="ARBA00023128"/>
    </source>
</evidence>
<gene>
    <name evidence="9" type="ORF">B7463_g10175</name>
</gene>
<evidence type="ECO:0000256" key="1">
    <source>
        <dbReference type="ARBA" id="ARBA00004173"/>
    </source>
</evidence>
<feature type="compositionally biased region" description="Basic residues" evidence="8">
    <location>
        <begin position="66"/>
        <end position="75"/>
    </location>
</feature>